<sequence>MERGNMFNGCSLEESRQSRKSNILATFSPTIINELSFNLAMHKSEWKRDNRPLGTDSG</sequence>
<keyword evidence="2" id="KW-1185">Reference proteome</keyword>
<dbReference type="EMBL" id="LDEV01002671">
    <property type="protein sequence ID" value="KLJ08073.1"/>
    <property type="molecule type" value="Genomic_DNA"/>
</dbReference>
<name>A0A0H1BAD8_9EURO</name>
<proteinExistence type="predicted"/>
<protein>
    <submittedName>
        <fullName evidence="1">Uncharacterized protein</fullName>
    </submittedName>
</protein>
<comment type="caution">
    <text evidence="1">The sequence shown here is derived from an EMBL/GenBank/DDBJ whole genome shotgun (WGS) entry which is preliminary data.</text>
</comment>
<accession>A0A0H1BAD8</accession>
<gene>
    <name evidence="1" type="ORF">EMPG_16475</name>
</gene>
<reference evidence="2" key="1">
    <citation type="journal article" date="2015" name="PLoS Genet.">
        <title>The dynamic genome and transcriptome of the human fungal pathogen Blastomyces and close relative Emmonsia.</title>
        <authorList>
            <person name="Munoz J.F."/>
            <person name="Gauthier G.M."/>
            <person name="Desjardins C.A."/>
            <person name="Gallo J.E."/>
            <person name="Holder J."/>
            <person name="Sullivan T.D."/>
            <person name="Marty A.J."/>
            <person name="Carmen J.C."/>
            <person name="Chen Z."/>
            <person name="Ding L."/>
            <person name="Gujja S."/>
            <person name="Magrini V."/>
            <person name="Misas E."/>
            <person name="Mitreva M."/>
            <person name="Priest M."/>
            <person name="Saif S."/>
            <person name="Whiston E.A."/>
            <person name="Young S."/>
            <person name="Zeng Q."/>
            <person name="Goldman W.E."/>
            <person name="Mardis E.R."/>
            <person name="Taylor J.W."/>
            <person name="McEwen J.G."/>
            <person name="Clay O.K."/>
            <person name="Klein B.S."/>
            <person name="Cuomo C.A."/>
        </authorList>
    </citation>
    <scope>NUCLEOTIDE SEQUENCE [LARGE SCALE GENOMIC DNA]</scope>
    <source>
        <strain evidence="2">UAMH 139</strain>
    </source>
</reference>
<evidence type="ECO:0000313" key="2">
    <source>
        <dbReference type="Proteomes" id="UP000053573"/>
    </source>
</evidence>
<dbReference type="Proteomes" id="UP000053573">
    <property type="component" value="Unassembled WGS sequence"/>
</dbReference>
<evidence type="ECO:0000313" key="1">
    <source>
        <dbReference type="EMBL" id="KLJ08073.1"/>
    </source>
</evidence>
<organism evidence="1 2">
    <name type="scientific">Blastomyces silverae</name>
    <dbReference type="NCBI Taxonomy" id="2060906"/>
    <lineage>
        <taxon>Eukaryota</taxon>
        <taxon>Fungi</taxon>
        <taxon>Dikarya</taxon>
        <taxon>Ascomycota</taxon>
        <taxon>Pezizomycotina</taxon>
        <taxon>Eurotiomycetes</taxon>
        <taxon>Eurotiomycetidae</taxon>
        <taxon>Onygenales</taxon>
        <taxon>Ajellomycetaceae</taxon>
        <taxon>Blastomyces</taxon>
    </lineage>
</organism>
<dbReference type="AlphaFoldDB" id="A0A0H1BAD8"/>